<evidence type="ECO:0000256" key="1">
    <source>
        <dbReference type="SAM" id="Phobius"/>
    </source>
</evidence>
<dbReference type="EMBL" id="SMBZ01000022">
    <property type="protein sequence ID" value="TCV12845.1"/>
    <property type="molecule type" value="Genomic_DNA"/>
</dbReference>
<reference evidence="2 3" key="1">
    <citation type="submission" date="2019-03" db="EMBL/GenBank/DDBJ databases">
        <title>Genomic Encyclopedia of Type Strains, Phase IV (KMG-IV): sequencing the most valuable type-strain genomes for metagenomic binning, comparative biology and taxonomic classification.</title>
        <authorList>
            <person name="Goeker M."/>
        </authorList>
    </citation>
    <scope>NUCLEOTIDE SEQUENCE [LARGE SCALE GENOMIC DNA]</scope>
    <source>
        <strain evidence="2 3">DSM 22362</strain>
    </source>
</reference>
<name>A0A4R3VZB3_9SPHI</name>
<proteinExistence type="predicted"/>
<dbReference type="Proteomes" id="UP000295197">
    <property type="component" value="Unassembled WGS sequence"/>
</dbReference>
<keyword evidence="1" id="KW-0812">Transmembrane</keyword>
<evidence type="ECO:0000313" key="2">
    <source>
        <dbReference type="EMBL" id="TCV12845.1"/>
    </source>
</evidence>
<keyword evidence="1" id="KW-1133">Transmembrane helix</keyword>
<comment type="caution">
    <text evidence="2">The sequence shown here is derived from an EMBL/GenBank/DDBJ whole genome shotgun (WGS) entry which is preliminary data.</text>
</comment>
<dbReference type="RefSeq" id="WP_132777795.1">
    <property type="nucleotide sequence ID" value="NZ_SMBZ01000022.1"/>
</dbReference>
<evidence type="ECO:0000313" key="3">
    <source>
        <dbReference type="Proteomes" id="UP000295197"/>
    </source>
</evidence>
<protein>
    <recommendedName>
        <fullName evidence="4">PH (Pleckstrin Homology) domain-containing protein</fullName>
    </recommendedName>
</protein>
<feature type="transmembrane region" description="Helical" evidence="1">
    <location>
        <begin position="35"/>
        <end position="55"/>
    </location>
</feature>
<keyword evidence="1" id="KW-0472">Membrane</keyword>
<organism evidence="2 3">
    <name type="scientific">Sphingobacterium alimentarium</name>
    <dbReference type="NCBI Taxonomy" id="797292"/>
    <lineage>
        <taxon>Bacteria</taxon>
        <taxon>Pseudomonadati</taxon>
        <taxon>Bacteroidota</taxon>
        <taxon>Sphingobacteriia</taxon>
        <taxon>Sphingobacteriales</taxon>
        <taxon>Sphingobacteriaceae</taxon>
        <taxon>Sphingobacterium</taxon>
    </lineage>
</organism>
<evidence type="ECO:0008006" key="4">
    <source>
        <dbReference type="Google" id="ProtNLM"/>
    </source>
</evidence>
<accession>A0A4R3VZB3</accession>
<gene>
    <name evidence="2" type="ORF">EDC17_102214</name>
</gene>
<dbReference type="AlphaFoldDB" id="A0A4R3VZB3"/>
<sequence length="140" mass="16288">MIIRRKKNAIYANLCVGLALIPLIFYLIFSPSEGFRLYHLTLWFLSLYYLALALYNWNTPLIALGADEIVFYTFPKKKSSYPIDLVRIQYSAGDYIFETSKEKNYRIPKSSIPTNQLDSFEEFINMHNKNTVEKGNIVSV</sequence>
<feature type="transmembrane region" description="Helical" evidence="1">
    <location>
        <begin position="9"/>
        <end position="29"/>
    </location>
</feature>
<keyword evidence="3" id="KW-1185">Reference proteome</keyword>